<dbReference type="InterPro" id="IPR000600">
    <property type="entry name" value="ROK"/>
</dbReference>
<dbReference type="RefSeq" id="WP_345521756.1">
    <property type="nucleotide sequence ID" value="NZ_BAABKM010000002.1"/>
</dbReference>
<proteinExistence type="inferred from homology"/>
<dbReference type="Gene3D" id="1.10.10.10">
    <property type="entry name" value="Winged helix-like DNA-binding domain superfamily/Winged helix DNA-binding domain"/>
    <property type="match status" value="1"/>
</dbReference>
<evidence type="ECO:0000256" key="1">
    <source>
        <dbReference type="ARBA" id="ARBA00006479"/>
    </source>
</evidence>
<dbReference type="InterPro" id="IPR036388">
    <property type="entry name" value="WH-like_DNA-bd_sf"/>
</dbReference>
<dbReference type="InterPro" id="IPR043129">
    <property type="entry name" value="ATPase_NBD"/>
</dbReference>
<keyword evidence="3" id="KW-1185">Reference proteome</keyword>
<dbReference type="InterPro" id="IPR036390">
    <property type="entry name" value="WH_DNA-bd_sf"/>
</dbReference>
<name>A0ABP8XF13_9ACTN</name>
<dbReference type="PANTHER" id="PTHR18964">
    <property type="entry name" value="ROK (REPRESSOR, ORF, KINASE) FAMILY"/>
    <property type="match status" value="1"/>
</dbReference>
<dbReference type="Gene3D" id="3.30.420.40">
    <property type="match status" value="2"/>
</dbReference>
<organism evidence="2 3">
    <name type="scientific">Nocardioides conyzicola</name>
    <dbReference type="NCBI Taxonomy" id="1651781"/>
    <lineage>
        <taxon>Bacteria</taxon>
        <taxon>Bacillati</taxon>
        <taxon>Actinomycetota</taxon>
        <taxon>Actinomycetes</taxon>
        <taxon>Propionibacteriales</taxon>
        <taxon>Nocardioidaceae</taxon>
        <taxon>Nocardioides</taxon>
    </lineage>
</organism>
<dbReference type="Proteomes" id="UP001499974">
    <property type="component" value="Unassembled WGS sequence"/>
</dbReference>
<comment type="similarity">
    <text evidence="1">Belongs to the ROK (NagC/XylR) family.</text>
</comment>
<evidence type="ECO:0000313" key="3">
    <source>
        <dbReference type="Proteomes" id="UP001499974"/>
    </source>
</evidence>
<dbReference type="SUPFAM" id="SSF46785">
    <property type="entry name" value="Winged helix' DNA-binding domain"/>
    <property type="match status" value="1"/>
</dbReference>
<dbReference type="InterPro" id="IPR049874">
    <property type="entry name" value="ROK_cs"/>
</dbReference>
<sequence length="380" mass="38803">MTQTSPVGRQLRPRGKLLQEDTRRHHRSLLLQQLFREGPASRADLARASGLTRVTVSDLVGELVTDGLLEELGAPVESRVGKPPTLVGLAADSTHVIGIDLSATDRMTGAVINLAGQVQARHELPLGGAVGEAAVALVHELATALIAMTDRPVLGIGVGSPGVVDASGTVIDAPNLAWTDTPLAASLADALGVPVFVANDANTAVLGEHTFGASGDGGLMLLRVGTGVGAGLVLGGSLLHGHLGAAGEIGHVVVDPDGERCACSRTGCLETILSVPHLRRRLDEGGRAGQTADEVLGRVGEQLGVALAPVVGTLNLHEVVLSGPQELLDGALREATDRVIRERTMPVSSAGLVVRTSQLGEDVVLVGAAVLVLSGQLGVS</sequence>
<comment type="caution">
    <text evidence="2">The sequence shown here is derived from an EMBL/GenBank/DDBJ whole genome shotgun (WGS) entry which is preliminary data.</text>
</comment>
<dbReference type="EMBL" id="BAABKM010000002">
    <property type="protein sequence ID" value="GAA4706769.1"/>
    <property type="molecule type" value="Genomic_DNA"/>
</dbReference>
<dbReference type="Pfam" id="PF00480">
    <property type="entry name" value="ROK"/>
    <property type="match status" value="1"/>
</dbReference>
<protein>
    <submittedName>
        <fullName evidence="2">ROK family transcriptional regulator</fullName>
    </submittedName>
</protein>
<reference evidence="3" key="1">
    <citation type="journal article" date="2019" name="Int. J. Syst. Evol. Microbiol.">
        <title>The Global Catalogue of Microorganisms (GCM) 10K type strain sequencing project: providing services to taxonomists for standard genome sequencing and annotation.</title>
        <authorList>
            <consortium name="The Broad Institute Genomics Platform"/>
            <consortium name="The Broad Institute Genome Sequencing Center for Infectious Disease"/>
            <person name="Wu L."/>
            <person name="Ma J."/>
        </authorList>
    </citation>
    <scope>NUCLEOTIDE SEQUENCE [LARGE SCALE GENOMIC DNA]</scope>
    <source>
        <strain evidence="3">JCM 18531</strain>
    </source>
</reference>
<gene>
    <name evidence="2" type="ORF">GCM10023349_26300</name>
</gene>
<dbReference type="SUPFAM" id="SSF53067">
    <property type="entry name" value="Actin-like ATPase domain"/>
    <property type="match status" value="1"/>
</dbReference>
<accession>A0ABP8XF13</accession>
<evidence type="ECO:0000313" key="2">
    <source>
        <dbReference type="EMBL" id="GAA4706769.1"/>
    </source>
</evidence>
<dbReference type="PANTHER" id="PTHR18964:SF149">
    <property type="entry name" value="BIFUNCTIONAL UDP-N-ACETYLGLUCOSAMINE 2-EPIMERASE_N-ACETYLMANNOSAMINE KINASE"/>
    <property type="match status" value="1"/>
</dbReference>
<dbReference type="PROSITE" id="PS01125">
    <property type="entry name" value="ROK"/>
    <property type="match status" value="1"/>
</dbReference>